<reference evidence="1 2" key="1">
    <citation type="journal article" date="2024" name="Ann. Entomol. Soc. Am.">
        <title>Genomic analyses of the southern and eastern yellowjacket wasps (Hymenoptera: Vespidae) reveal evolutionary signatures of social life.</title>
        <authorList>
            <person name="Catto M.A."/>
            <person name="Caine P.B."/>
            <person name="Orr S.E."/>
            <person name="Hunt B.G."/>
            <person name="Goodisman M.A.D."/>
        </authorList>
    </citation>
    <scope>NUCLEOTIDE SEQUENCE [LARGE SCALE GENOMIC DNA]</scope>
    <source>
        <strain evidence="1">232</strain>
        <tissue evidence="1">Head and thorax</tissue>
    </source>
</reference>
<evidence type="ECO:0000313" key="2">
    <source>
        <dbReference type="Proteomes" id="UP001607303"/>
    </source>
</evidence>
<accession>A0ABD2D155</accession>
<comment type="caution">
    <text evidence="1">The sequence shown here is derived from an EMBL/GenBank/DDBJ whole genome shotgun (WGS) entry which is preliminary data.</text>
</comment>
<dbReference type="Proteomes" id="UP001607303">
    <property type="component" value="Unassembled WGS sequence"/>
</dbReference>
<name>A0ABD2D155_VESMC</name>
<dbReference type="AlphaFoldDB" id="A0ABD2D155"/>
<sequence length="193" mass="21724">MVHPSGRDAKLLVVTEELRSGVLASEKFCSRCKANVFLDIKFYEVTGRESVDSPEGGCASRRLASYEDNERPSRRKERYRERKEPCRIFNVVKVNKTIGTQFCRLVLKHTIMKVVEPTENYTSTCFPYRASIFTTFPITEAIVRASNIAEVISNYFHTRVGSYIPTFIATNTAPCGLDVLGRPTACSILPSRG</sequence>
<proteinExistence type="predicted"/>
<organism evidence="1 2">
    <name type="scientific">Vespula maculifrons</name>
    <name type="common">Eastern yellow jacket</name>
    <name type="synonym">Wasp</name>
    <dbReference type="NCBI Taxonomy" id="7453"/>
    <lineage>
        <taxon>Eukaryota</taxon>
        <taxon>Metazoa</taxon>
        <taxon>Ecdysozoa</taxon>
        <taxon>Arthropoda</taxon>
        <taxon>Hexapoda</taxon>
        <taxon>Insecta</taxon>
        <taxon>Pterygota</taxon>
        <taxon>Neoptera</taxon>
        <taxon>Endopterygota</taxon>
        <taxon>Hymenoptera</taxon>
        <taxon>Apocrita</taxon>
        <taxon>Aculeata</taxon>
        <taxon>Vespoidea</taxon>
        <taxon>Vespidae</taxon>
        <taxon>Vespinae</taxon>
        <taxon>Vespula</taxon>
    </lineage>
</organism>
<keyword evidence="2" id="KW-1185">Reference proteome</keyword>
<evidence type="ECO:0000313" key="1">
    <source>
        <dbReference type="EMBL" id="KAL2751122.1"/>
    </source>
</evidence>
<dbReference type="EMBL" id="JAYRBN010000007">
    <property type="protein sequence ID" value="KAL2751122.1"/>
    <property type="molecule type" value="Genomic_DNA"/>
</dbReference>
<protein>
    <submittedName>
        <fullName evidence="1">Uncharacterized protein</fullName>
    </submittedName>
</protein>
<gene>
    <name evidence="1" type="ORF">V1477_000280</name>
</gene>